<evidence type="ECO:0000313" key="1">
    <source>
        <dbReference type="EMBL" id="KAJ7537560.1"/>
    </source>
</evidence>
<gene>
    <name evidence="1" type="ORF">O6H91_11G011500</name>
</gene>
<accession>A0ACC2C6G8</accession>
<organism evidence="1 2">
    <name type="scientific">Diphasiastrum complanatum</name>
    <name type="common">Issler's clubmoss</name>
    <name type="synonym">Lycopodium complanatum</name>
    <dbReference type="NCBI Taxonomy" id="34168"/>
    <lineage>
        <taxon>Eukaryota</taxon>
        <taxon>Viridiplantae</taxon>
        <taxon>Streptophyta</taxon>
        <taxon>Embryophyta</taxon>
        <taxon>Tracheophyta</taxon>
        <taxon>Lycopodiopsida</taxon>
        <taxon>Lycopodiales</taxon>
        <taxon>Lycopodiaceae</taxon>
        <taxon>Lycopodioideae</taxon>
        <taxon>Diphasiastrum</taxon>
    </lineage>
</organism>
<keyword evidence="2" id="KW-1185">Reference proteome</keyword>
<protein>
    <submittedName>
        <fullName evidence="1">Uncharacterized protein</fullName>
    </submittedName>
</protein>
<sequence length="463" mass="52066">MQISGMLTTDYYLDPVPSLNVNTDDFENSDCVHGMMGNSLSNTFSSQLYSSSSRYPMNNIGFQDTVPFIEHPLQRQRLLQLLEETSCTERQEVKIFDPAYLELPVLEELPYKKLLASVPQLLGVQLQNCLDQTAIRPGESACVQDLGQPEVLSISTDSQCSPALTNNPLPNESNQNGAGYTQNVDDYSHQESGQSRSASNSEKSPKDELLSTYLPFSCGQSQSSCGPSNQKRLKRKRTKFSKNIEEVESQRQTHIAVERNRRKQMNEHLSALRSLMPGSYVQRGDQASIVGGAIEFIKELEQLLECLQEQKQRRMCVEAFSFKPNPFSLDTFSLHDQLVDSQCYMPQLPPESKYSINNLYEQAKELFAKSRSDIAEVEVKMIGRDVLLKILSPRISGQLVKTIASLESLGMTILHTNITTIEQTVLLSFNVKLKMECHLATVEEIAAAVQHIFRIIHNGRVAF</sequence>
<dbReference type="EMBL" id="CM055102">
    <property type="protein sequence ID" value="KAJ7537560.1"/>
    <property type="molecule type" value="Genomic_DNA"/>
</dbReference>
<comment type="caution">
    <text evidence="1">The sequence shown here is derived from an EMBL/GenBank/DDBJ whole genome shotgun (WGS) entry which is preliminary data.</text>
</comment>
<proteinExistence type="predicted"/>
<reference evidence="2" key="1">
    <citation type="journal article" date="2024" name="Proc. Natl. Acad. Sci. U.S.A.">
        <title>Extraordinary preservation of gene collinearity over three hundred million years revealed in homosporous lycophytes.</title>
        <authorList>
            <person name="Li C."/>
            <person name="Wickell D."/>
            <person name="Kuo L.Y."/>
            <person name="Chen X."/>
            <person name="Nie B."/>
            <person name="Liao X."/>
            <person name="Peng D."/>
            <person name="Ji J."/>
            <person name="Jenkins J."/>
            <person name="Williams M."/>
            <person name="Shu S."/>
            <person name="Plott C."/>
            <person name="Barry K."/>
            <person name="Rajasekar S."/>
            <person name="Grimwood J."/>
            <person name="Han X."/>
            <person name="Sun S."/>
            <person name="Hou Z."/>
            <person name="He W."/>
            <person name="Dai G."/>
            <person name="Sun C."/>
            <person name="Schmutz J."/>
            <person name="Leebens-Mack J.H."/>
            <person name="Li F.W."/>
            <person name="Wang L."/>
        </authorList>
    </citation>
    <scope>NUCLEOTIDE SEQUENCE [LARGE SCALE GENOMIC DNA]</scope>
    <source>
        <strain evidence="2">cv. PW_Plant_1</strain>
    </source>
</reference>
<evidence type="ECO:0000313" key="2">
    <source>
        <dbReference type="Proteomes" id="UP001162992"/>
    </source>
</evidence>
<name>A0ACC2C6G8_DIPCM</name>
<dbReference type="Proteomes" id="UP001162992">
    <property type="component" value="Chromosome 11"/>
</dbReference>